<keyword evidence="2" id="KW-1185">Reference proteome</keyword>
<dbReference type="OrthoDB" id="428577at2759"/>
<evidence type="ECO:0000313" key="2">
    <source>
        <dbReference type="Proteomes" id="UP000244855"/>
    </source>
</evidence>
<sequence length="868" mass="97847">MGGMDKKLGDKVHITEEVVKAAASNWKSGREVVVLLLNHKGDKIQTTERVVVEIARNFNEKVITLLLERNSGRVRVTEEVVKAAVANEWNGKDILILLLDQERGEVKVTEEIIKAAAANGRNGKEVMALLLDRRSGSIKIDDQYMWTVELLDIGYTDGQIVDLLFETVLDSPWIYFQPTATQYTAIDENHHLDGCIHQLHAPLSHCFNGATVKSSQIDQEVLVRRHIEELCGLGGITPSRETSSWNGSIQFEEQNSVAFISYAYKIPITNTIGDVISHLIRVVEKFITAARTVQNAGFCCNSFTVLRRCSIDKHGTASQVKLVCLKFSLAMAVLECLTTLETLHGGGADLDSELKCLLNASYNILVPIGFVQNLSKSGTDLLQHVFHIASLAIQYLCIGFLSYSQAHIGHIQPFFLDTTLQQIMLLGMSTSTESNAYLQGYLVRLTCLDGMIQNPVFVFCEMGSESSQFTQTNERFDVSASLEDVLDTWGPGELVFTGQHTNSPFAIKLSGGYIQHPVLDEKYHWHNLLEISSRIPLDLRKEVLIGSLIHVNVSCSNDEDECWKKTGNMREELGTYRDYFQVTENQIALQGGPDHLAVTMNRFYWGVRVSFCTGVAQRVRLRELVADMLPVFQKIFNSKEEQERWLDLEKNHSILETFRDNSPNQMTVLKWLNGLPKELHSFVHQLVRQVLTALKDTGLTPDRKYFSVAWLQEGLINRGLQIPLSGRTDWMVILADSDDCATFAYISGDCLETESIKCRGKNSTWENQILLLETAVLCPGMSSWALSHEGTYHFRKLDNLFWVKAQKNKVDTRIPSTLTKLAVIESIPQSIKHRLLLSEETKGKQRLRERELSQVTAETVFIVPKHNR</sequence>
<dbReference type="EMBL" id="KZ805634">
    <property type="protein sequence ID" value="PVH92905.1"/>
    <property type="molecule type" value="Genomic_DNA"/>
</dbReference>
<protein>
    <submittedName>
        <fullName evidence="1">Uncharacterized protein</fullName>
    </submittedName>
</protein>
<gene>
    <name evidence="1" type="ORF">DM02DRAFT_698019</name>
</gene>
<dbReference type="STRING" id="97972.A0A2V1D4I6"/>
<dbReference type="Proteomes" id="UP000244855">
    <property type="component" value="Unassembled WGS sequence"/>
</dbReference>
<evidence type="ECO:0000313" key="1">
    <source>
        <dbReference type="EMBL" id="PVH92905.1"/>
    </source>
</evidence>
<dbReference type="Pfam" id="PF23397">
    <property type="entry name" value="DUF7104"/>
    <property type="match status" value="4"/>
</dbReference>
<reference evidence="1 2" key="1">
    <citation type="journal article" date="2018" name="Sci. Rep.">
        <title>Comparative genomics provides insights into the lifestyle and reveals functional heterogeneity of dark septate endophytic fungi.</title>
        <authorList>
            <person name="Knapp D.G."/>
            <person name="Nemeth J.B."/>
            <person name="Barry K."/>
            <person name="Hainaut M."/>
            <person name="Henrissat B."/>
            <person name="Johnson J."/>
            <person name="Kuo A."/>
            <person name="Lim J.H.P."/>
            <person name="Lipzen A."/>
            <person name="Nolan M."/>
            <person name="Ohm R.A."/>
            <person name="Tamas L."/>
            <person name="Grigoriev I.V."/>
            <person name="Spatafora J.W."/>
            <person name="Nagy L.G."/>
            <person name="Kovacs G.M."/>
        </authorList>
    </citation>
    <scope>NUCLEOTIDE SEQUENCE [LARGE SCALE GENOMIC DNA]</scope>
    <source>
        <strain evidence="1 2">DSE2036</strain>
    </source>
</reference>
<accession>A0A2V1D4I6</accession>
<dbReference type="AlphaFoldDB" id="A0A2V1D4I6"/>
<organism evidence="1 2">
    <name type="scientific">Periconia macrospinosa</name>
    <dbReference type="NCBI Taxonomy" id="97972"/>
    <lineage>
        <taxon>Eukaryota</taxon>
        <taxon>Fungi</taxon>
        <taxon>Dikarya</taxon>
        <taxon>Ascomycota</taxon>
        <taxon>Pezizomycotina</taxon>
        <taxon>Dothideomycetes</taxon>
        <taxon>Pleosporomycetidae</taxon>
        <taxon>Pleosporales</taxon>
        <taxon>Massarineae</taxon>
        <taxon>Periconiaceae</taxon>
        <taxon>Periconia</taxon>
    </lineage>
</organism>
<dbReference type="InterPro" id="IPR055530">
    <property type="entry name" value="DUF7104"/>
</dbReference>
<proteinExistence type="predicted"/>
<name>A0A2V1D4I6_9PLEO</name>
<dbReference type="Gene3D" id="1.20.5.340">
    <property type="match status" value="2"/>
</dbReference>